<name>A0A6J5N295_9CAUD</name>
<reference evidence="4" key="1">
    <citation type="submission" date="2020-04" db="EMBL/GenBank/DDBJ databases">
        <authorList>
            <person name="Chiriac C."/>
            <person name="Salcher M."/>
            <person name="Ghai R."/>
            <person name="Kavagutti S V."/>
        </authorList>
    </citation>
    <scope>NUCLEOTIDE SEQUENCE</scope>
</reference>
<dbReference type="Gene3D" id="3.90.550.10">
    <property type="entry name" value="Spore Coat Polysaccharide Biosynthesis Protein SpsA, Chain A"/>
    <property type="match status" value="1"/>
</dbReference>
<keyword evidence="4" id="KW-0328">Glycosyltransferase</keyword>
<keyword evidence="1 4" id="KW-0808">Transferase</keyword>
<dbReference type="Pfam" id="PF02709">
    <property type="entry name" value="Glyco_transf_7C"/>
    <property type="match status" value="1"/>
</dbReference>
<dbReference type="GO" id="GO:0016757">
    <property type="term" value="F:glycosyltransferase activity"/>
    <property type="evidence" value="ECO:0007669"/>
    <property type="project" value="UniProtKB-KW"/>
</dbReference>
<sequence length="209" mass="24490">MIDIVITCKDRLQHLRKSHATLLEAIGERNDIRVIIVAYGDLLAFKWAQNNAIGIMVEAKGFHLSKARNIGAAECKADWILFADADTLFEKNFFDELKLEKGFYYNGEPHCSGNCIVRREDFIGYDENFIGYGGEDVDLYIGLTRKGLIKKQLLNFNYIMHNDFERMRNYKSDKKWEQQKRNILYLMKKHPHEFIFPQYVPNEMKGILL</sequence>
<dbReference type="Pfam" id="PF00535">
    <property type="entry name" value="Glycos_transf_2"/>
    <property type="match status" value="1"/>
</dbReference>
<protein>
    <submittedName>
        <fullName evidence="4">Galactosyltransferase, C-terminal</fullName>
    </submittedName>
</protein>
<proteinExistence type="predicted"/>
<dbReference type="InterPro" id="IPR027791">
    <property type="entry name" value="Galactosyl_T_C"/>
</dbReference>
<evidence type="ECO:0000313" key="4">
    <source>
        <dbReference type="EMBL" id="CAB4151376.1"/>
    </source>
</evidence>
<evidence type="ECO:0000256" key="1">
    <source>
        <dbReference type="ARBA" id="ARBA00022679"/>
    </source>
</evidence>
<gene>
    <name evidence="4" type="ORF">UFOVP595_13</name>
</gene>
<evidence type="ECO:0000259" key="2">
    <source>
        <dbReference type="Pfam" id="PF00535"/>
    </source>
</evidence>
<feature type="domain" description="Galactosyltransferase C-terminal" evidence="3">
    <location>
        <begin position="102"/>
        <end position="148"/>
    </location>
</feature>
<evidence type="ECO:0000259" key="3">
    <source>
        <dbReference type="Pfam" id="PF02709"/>
    </source>
</evidence>
<organism evidence="4">
    <name type="scientific">uncultured Caudovirales phage</name>
    <dbReference type="NCBI Taxonomy" id="2100421"/>
    <lineage>
        <taxon>Viruses</taxon>
        <taxon>Duplodnaviria</taxon>
        <taxon>Heunggongvirae</taxon>
        <taxon>Uroviricota</taxon>
        <taxon>Caudoviricetes</taxon>
        <taxon>Peduoviridae</taxon>
        <taxon>Maltschvirus</taxon>
        <taxon>Maltschvirus maltsch</taxon>
    </lineage>
</organism>
<feature type="domain" description="Glycosyltransferase 2-like" evidence="2">
    <location>
        <begin position="4"/>
        <end position="95"/>
    </location>
</feature>
<dbReference type="InterPro" id="IPR029044">
    <property type="entry name" value="Nucleotide-diphossugar_trans"/>
</dbReference>
<dbReference type="EMBL" id="LR796568">
    <property type="protein sequence ID" value="CAB4151376.1"/>
    <property type="molecule type" value="Genomic_DNA"/>
</dbReference>
<accession>A0A6J5N295</accession>
<dbReference type="InterPro" id="IPR001173">
    <property type="entry name" value="Glyco_trans_2-like"/>
</dbReference>
<dbReference type="SUPFAM" id="SSF53448">
    <property type="entry name" value="Nucleotide-diphospho-sugar transferases"/>
    <property type="match status" value="1"/>
</dbReference>